<dbReference type="Gene3D" id="3.40.50.1000">
    <property type="entry name" value="HAD superfamily/HAD-like"/>
    <property type="match status" value="1"/>
</dbReference>
<keyword evidence="11" id="KW-0448">Lipopolysaccharide biosynthesis</keyword>
<dbReference type="InterPro" id="IPR010023">
    <property type="entry name" value="KdsC_fam"/>
</dbReference>
<feature type="binding site" evidence="12">
    <location>
        <position position="17"/>
    </location>
    <ligand>
        <name>Mg(2+)</name>
        <dbReference type="ChEBI" id="CHEBI:18420"/>
    </ligand>
</feature>
<dbReference type="InterPro" id="IPR023214">
    <property type="entry name" value="HAD_sf"/>
</dbReference>
<comment type="catalytic activity">
    <reaction evidence="1 11">
        <text>3-deoxy-alpha-D-manno-2-octulosonate-8-phosphate + H2O = 3-deoxy-alpha-D-manno-oct-2-ulosonate + phosphate</text>
        <dbReference type="Rhea" id="RHEA:11500"/>
        <dbReference type="ChEBI" id="CHEBI:15377"/>
        <dbReference type="ChEBI" id="CHEBI:43474"/>
        <dbReference type="ChEBI" id="CHEBI:85985"/>
        <dbReference type="ChEBI" id="CHEBI:85986"/>
        <dbReference type="EC" id="3.1.3.45"/>
    </reaction>
</comment>
<dbReference type="SFLD" id="SFLDS00003">
    <property type="entry name" value="Haloacid_Dehalogenase"/>
    <property type="match status" value="1"/>
</dbReference>
<comment type="cofactor">
    <cofactor evidence="2 11 12">
        <name>Mg(2+)</name>
        <dbReference type="ChEBI" id="CHEBI:18420"/>
    </cofactor>
</comment>
<evidence type="ECO:0000256" key="7">
    <source>
        <dbReference type="ARBA" id="ARBA00022723"/>
    </source>
</evidence>
<protein>
    <recommendedName>
        <fullName evidence="6 11">3-deoxy-D-manno-octulosonate 8-phosphate phosphatase KdsC</fullName>
        <ecNumber evidence="5 11">3.1.3.45</ecNumber>
    </recommendedName>
    <alternativeName>
        <fullName evidence="10 11">KDO 8-P phosphatase</fullName>
    </alternativeName>
</protein>
<dbReference type="InterPro" id="IPR050793">
    <property type="entry name" value="CMP-NeuNAc_synthase"/>
</dbReference>
<evidence type="ECO:0000256" key="11">
    <source>
        <dbReference type="PIRNR" id="PIRNR006118"/>
    </source>
</evidence>
<dbReference type="EMBL" id="JACHHZ010000006">
    <property type="protein sequence ID" value="MBB6095679.1"/>
    <property type="molecule type" value="Genomic_DNA"/>
</dbReference>
<evidence type="ECO:0000256" key="5">
    <source>
        <dbReference type="ARBA" id="ARBA00013066"/>
    </source>
</evidence>
<proteinExistence type="inferred from homology"/>
<dbReference type="SUPFAM" id="SSF56784">
    <property type="entry name" value="HAD-like"/>
    <property type="match status" value="1"/>
</dbReference>
<evidence type="ECO:0000256" key="8">
    <source>
        <dbReference type="ARBA" id="ARBA00022801"/>
    </source>
</evidence>
<dbReference type="FunFam" id="3.40.50.1000:FF:000029">
    <property type="entry name" value="3-deoxy-D-manno-octulosonate 8-phosphate phosphatase KdsC"/>
    <property type="match status" value="1"/>
</dbReference>
<dbReference type="GO" id="GO:0008781">
    <property type="term" value="F:N-acylneuraminate cytidylyltransferase activity"/>
    <property type="evidence" value="ECO:0007669"/>
    <property type="project" value="TreeGrafter"/>
</dbReference>
<keyword evidence="7 11" id="KW-0479">Metal-binding</keyword>
<evidence type="ECO:0000256" key="2">
    <source>
        <dbReference type="ARBA" id="ARBA00001946"/>
    </source>
</evidence>
<evidence type="ECO:0000256" key="6">
    <source>
        <dbReference type="ARBA" id="ARBA00020092"/>
    </source>
</evidence>
<evidence type="ECO:0000256" key="4">
    <source>
        <dbReference type="ARBA" id="ARBA00011881"/>
    </source>
</evidence>
<sequence length="164" mass="17819">MDTLVERARDIRLLVLDVDGVLTDGRLYFSARGEEMKSFHVRDGAGIVQLLKAGLQIAVISGRQSRAVERRMAELGVTWVRQGIEDKLAALRELLDILGLGPQAVASIGDDRADLPIFEVARLAVAVADAHTSVKSHAHFITQAPGGQGAVREICDLILESQRK</sequence>
<keyword evidence="9 11" id="KW-0460">Magnesium</keyword>
<comment type="subunit">
    <text evidence="4 11">Homotetramer.</text>
</comment>
<comment type="caution">
    <text evidence="13">The sequence shown here is derived from an EMBL/GenBank/DDBJ whole genome shotgun (WGS) entry which is preliminary data.</text>
</comment>
<keyword evidence="8 11" id="KW-0378">Hydrolase</keyword>
<dbReference type="NCBIfam" id="TIGR01670">
    <property type="entry name" value="KdsC-phosphatas"/>
    <property type="match status" value="1"/>
</dbReference>
<comment type="function">
    <text evidence="11">Catalyzes the hydrolysis of 3-deoxy-D-manno-octulosonate 8-phosphate (KDO 8-P) to 3-deoxy-D-manno-octulosonate (KDO) and inorganic phosphate.</text>
</comment>
<dbReference type="EC" id="3.1.3.45" evidence="5 11"/>
<evidence type="ECO:0000313" key="13">
    <source>
        <dbReference type="EMBL" id="MBB6095679.1"/>
    </source>
</evidence>
<dbReference type="AlphaFoldDB" id="A0A841HTQ9"/>
<evidence type="ECO:0000256" key="9">
    <source>
        <dbReference type="ARBA" id="ARBA00022842"/>
    </source>
</evidence>
<dbReference type="GO" id="GO:0046872">
    <property type="term" value="F:metal ion binding"/>
    <property type="evidence" value="ECO:0007669"/>
    <property type="project" value="UniProtKB-UniRule"/>
</dbReference>
<dbReference type="RefSeq" id="WP_184335078.1">
    <property type="nucleotide sequence ID" value="NZ_JACHHZ010000006.1"/>
</dbReference>
<dbReference type="Pfam" id="PF08282">
    <property type="entry name" value="Hydrolase_3"/>
    <property type="match status" value="1"/>
</dbReference>
<comment type="similarity">
    <text evidence="3 11">Belongs to the KdsC family.</text>
</comment>
<evidence type="ECO:0000256" key="3">
    <source>
        <dbReference type="ARBA" id="ARBA00005893"/>
    </source>
</evidence>
<evidence type="ECO:0000313" key="14">
    <source>
        <dbReference type="Proteomes" id="UP000588068"/>
    </source>
</evidence>
<evidence type="ECO:0000256" key="10">
    <source>
        <dbReference type="ARBA" id="ARBA00031051"/>
    </source>
</evidence>
<keyword evidence="14" id="KW-1185">Reference proteome</keyword>
<accession>A0A841HTQ9</accession>
<evidence type="ECO:0000256" key="12">
    <source>
        <dbReference type="PIRSR" id="PIRSR006118-2"/>
    </source>
</evidence>
<feature type="binding site" evidence="12">
    <location>
        <position position="110"/>
    </location>
    <ligand>
        <name>Mg(2+)</name>
        <dbReference type="ChEBI" id="CHEBI:18420"/>
    </ligand>
</feature>
<organism evidence="13 14">
    <name type="scientific">Povalibacter uvarum</name>
    <dbReference type="NCBI Taxonomy" id="732238"/>
    <lineage>
        <taxon>Bacteria</taxon>
        <taxon>Pseudomonadati</taxon>
        <taxon>Pseudomonadota</taxon>
        <taxon>Gammaproteobacteria</taxon>
        <taxon>Steroidobacterales</taxon>
        <taxon>Steroidobacteraceae</taxon>
        <taxon>Povalibacter</taxon>
    </lineage>
</organism>
<dbReference type="Proteomes" id="UP000588068">
    <property type="component" value="Unassembled WGS sequence"/>
</dbReference>
<name>A0A841HTQ9_9GAMM</name>
<dbReference type="PIRSF" id="PIRSF006118">
    <property type="entry name" value="KDO8-P_Ptase"/>
    <property type="match status" value="1"/>
</dbReference>
<dbReference type="PANTHER" id="PTHR21485:SF3">
    <property type="entry name" value="N-ACYLNEURAMINATE CYTIDYLYLTRANSFERASE"/>
    <property type="match status" value="1"/>
</dbReference>
<feature type="binding site" evidence="12">
    <location>
        <position position="19"/>
    </location>
    <ligand>
        <name>substrate</name>
    </ligand>
</feature>
<gene>
    <name evidence="13" type="ORF">HNQ60_004570</name>
</gene>
<evidence type="ECO:0000256" key="1">
    <source>
        <dbReference type="ARBA" id="ARBA00000898"/>
    </source>
</evidence>
<reference evidence="13 14" key="1">
    <citation type="submission" date="2020-08" db="EMBL/GenBank/DDBJ databases">
        <title>Genomic Encyclopedia of Type Strains, Phase IV (KMG-IV): sequencing the most valuable type-strain genomes for metagenomic binning, comparative biology and taxonomic classification.</title>
        <authorList>
            <person name="Goeker M."/>
        </authorList>
    </citation>
    <scope>NUCLEOTIDE SEQUENCE [LARGE SCALE GENOMIC DNA]</scope>
    <source>
        <strain evidence="13 14">DSM 26723</strain>
    </source>
</reference>
<dbReference type="GO" id="GO:0009103">
    <property type="term" value="P:lipopolysaccharide biosynthetic process"/>
    <property type="evidence" value="ECO:0007669"/>
    <property type="project" value="UniProtKB-UniRule"/>
</dbReference>
<dbReference type="GO" id="GO:0019143">
    <property type="term" value="F:3-deoxy-manno-octulosonate-8-phosphatase activity"/>
    <property type="evidence" value="ECO:0007669"/>
    <property type="project" value="UniProtKB-UniRule"/>
</dbReference>
<dbReference type="InterPro" id="IPR036412">
    <property type="entry name" value="HAD-like_sf"/>
</dbReference>
<dbReference type="SFLD" id="SFLDG01136">
    <property type="entry name" value="C1.6:_Phosphoserine_Phosphatas"/>
    <property type="match status" value="1"/>
</dbReference>
<dbReference type="SFLD" id="SFLDG01138">
    <property type="entry name" value="C1.6.2:_Deoxy-d-mannose-octulo"/>
    <property type="match status" value="1"/>
</dbReference>
<dbReference type="CDD" id="cd01630">
    <property type="entry name" value="HAD_KDO-like"/>
    <property type="match status" value="1"/>
</dbReference>
<dbReference type="PANTHER" id="PTHR21485">
    <property type="entry name" value="HAD SUPERFAMILY MEMBERS CMAS AND KDSC"/>
    <property type="match status" value="1"/>
</dbReference>